<feature type="domain" description="ATP-grasp" evidence="2">
    <location>
        <begin position="131"/>
        <end position="340"/>
    </location>
</feature>
<evidence type="ECO:0000313" key="4">
    <source>
        <dbReference type="Proteomes" id="UP000182427"/>
    </source>
</evidence>
<dbReference type="Gene3D" id="3.30.470.20">
    <property type="entry name" value="ATP-grasp fold, B domain"/>
    <property type="match status" value="1"/>
</dbReference>
<dbReference type="Proteomes" id="UP000182427">
    <property type="component" value="Chromosome I"/>
</dbReference>
<protein>
    <submittedName>
        <fullName evidence="3">Glutathione synthase/RimK-type ligase, ATP-grasp superfamily</fullName>
    </submittedName>
</protein>
<gene>
    <name evidence="3" type="ORF">SAMN05444167_1070</name>
</gene>
<dbReference type="InterPro" id="IPR011761">
    <property type="entry name" value="ATP-grasp"/>
</dbReference>
<keyword evidence="3" id="KW-0436">Ligase</keyword>
<dbReference type="GO" id="GO:0009432">
    <property type="term" value="P:SOS response"/>
    <property type="evidence" value="ECO:0007669"/>
    <property type="project" value="TreeGrafter"/>
</dbReference>
<keyword evidence="1" id="KW-0547">Nucleotide-binding</keyword>
<dbReference type="GO" id="GO:0005524">
    <property type="term" value="F:ATP binding"/>
    <property type="evidence" value="ECO:0007669"/>
    <property type="project" value="UniProtKB-UniRule"/>
</dbReference>
<accession>A0A1G7HI60</accession>
<dbReference type="InterPro" id="IPR005479">
    <property type="entry name" value="CPAse_ATP-bd"/>
</dbReference>
<dbReference type="InterPro" id="IPR013815">
    <property type="entry name" value="ATP_grasp_subdomain_1"/>
</dbReference>
<dbReference type="GO" id="GO:0046872">
    <property type="term" value="F:metal ion binding"/>
    <property type="evidence" value="ECO:0007669"/>
    <property type="project" value="InterPro"/>
</dbReference>
<dbReference type="PANTHER" id="PTHR21621">
    <property type="entry name" value="RIBOSOMAL PROTEIN S6 MODIFICATION PROTEIN"/>
    <property type="match status" value="1"/>
</dbReference>
<evidence type="ECO:0000256" key="1">
    <source>
        <dbReference type="PROSITE-ProRule" id="PRU00409"/>
    </source>
</evidence>
<dbReference type="SUPFAM" id="SSF56059">
    <property type="entry name" value="Glutathione synthetase ATP-binding domain-like"/>
    <property type="match status" value="1"/>
</dbReference>
<dbReference type="AlphaFoldDB" id="A0A1G7HI60"/>
<dbReference type="GO" id="GO:0005737">
    <property type="term" value="C:cytoplasm"/>
    <property type="evidence" value="ECO:0007669"/>
    <property type="project" value="TreeGrafter"/>
</dbReference>
<dbReference type="Gene3D" id="3.30.1490.20">
    <property type="entry name" value="ATP-grasp fold, A domain"/>
    <property type="match status" value="1"/>
</dbReference>
<reference evidence="3 4" key="1">
    <citation type="submission" date="2016-10" db="EMBL/GenBank/DDBJ databases">
        <authorList>
            <person name="de Groot N.N."/>
        </authorList>
    </citation>
    <scope>NUCLEOTIDE SEQUENCE [LARGE SCALE GENOMIC DNA]</scope>
    <source>
        <strain evidence="3 4">GAS232</strain>
    </source>
</reference>
<proteinExistence type="predicted"/>
<dbReference type="PANTHER" id="PTHR21621:SF0">
    <property type="entry name" value="BETA-CITRYLGLUTAMATE SYNTHASE B-RELATED"/>
    <property type="match status" value="1"/>
</dbReference>
<evidence type="ECO:0000313" key="3">
    <source>
        <dbReference type="EMBL" id="SDE99709.1"/>
    </source>
</evidence>
<dbReference type="GO" id="GO:0018169">
    <property type="term" value="F:ribosomal S6-glutamic acid ligase activity"/>
    <property type="evidence" value="ECO:0007669"/>
    <property type="project" value="TreeGrafter"/>
</dbReference>
<keyword evidence="1" id="KW-0067">ATP-binding</keyword>
<evidence type="ECO:0000259" key="2">
    <source>
        <dbReference type="PROSITE" id="PS50975"/>
    </source>
</evidence>
<sequence>MIISEAFSLLAGESMSAIAAPTLEETSNLSSHAPLAFLYEHPQWFNPIFTELEKRGFPFSKVYIPDSFYDIGADVPFRVLFNRMSPSAKSRGNESGMFHTLAYLDHLDLLGVRVINGAKAFRYEVSKAAQHSLLRSLGIRYLHSRIIHTPQQALAASEGLRFPIIVKANIGGSGKGIVRFNTKAELEEGIRTGAIDLGYDNVALVQEFVPARGGYITRVETLGGKYLYAIHVYLNGETFDLCPADICQTARGEALNNACVLEAAKSGLKVEGYTPPTEVIAKIERIVQAAGIDVGGIEYIVDDRDGEIYYYDVNALSNFVADAPRVIGFNPVENLADFLIEEVKRAV</sequence>
<name>A0A1G7HI60_9BACT</name>
<organism evidence="3 4">
    <name type="scientific">Terriglobus roseus</name>
    <dbReference type="NCBI Taxonomy" id="392734"/>
    <lineage>
        <taxon>Bacteria</taxon>
        <taxon>Pseudomonadati</taxon>
        <taxon>Acidobacteriota</taxon>
        <taxon>Terriglobia</taxon>
        <taxon>Terriglobales</taxon>
        <taxon>Acidobacteriaceae</taxon>
        <taxon>Terriglobus</taxon>
    </lineage>
</organism>
<dbReference type="Pfam" id="PF02786">
    <property type="entry name" value="CPSase_L_D2"/>
    <property type="match status" value="1"/>
</dbReference>
<dbReference type="EMBL" id="LT629690">
    <property type="protein sequence ID" value="SDE99709.1"/>
    <property type="molecule type" value="Genomic_DNA"/>
</dbReference>
<keyword evidence="4" id="KW-1185">Reference proteome</keyword>
<dbReference type="PROSITE" id="PS50975">
    <property type="entry name" value="ATP_GRASP"/>
    <property type="match status" value="1"/>
</dbReference>